<accession>A0ABT2TSX4</accession>
<dbReference type="RefSeq" id="WP_158421370.1">
    <property type="nucleotide sequence ID" value="NZ_JAOQJL010000012.1"/>
</dbReference>
<dbReference type="PRINTS" id="PR00598">
    <property type="entry name" value="HTHMARR"/>
</dbReference>
<dbReference type="InterPro" id="IPR000835">
    <property type="entry name" value="HTH_MarR-typ"/>
</dbReference>
<dbReference type="EMBL" id="JAOQJL010000012">
    <property type="protein sequence ID" value="MCU6765343.1"/>
    <property type="molecule type" value="Genomic_DNA"/>
</dbReference>
<keyword evidence="6" id="KW-1185">Reference proteome</keyword>
<evidence type="ECO:0000259" key="4">
    <source>
        <dbReference type="PROSITE" id="PS50995"/>
    </source>
</evidence>
<gene>
    <name evidence="5" type="ORF">OCV61_07940</name>
</gene>
<evidence type="ECO:0000256" key="3">
    <source>
        <dbReference type="ARBA" id="ARBA00023163"/>
    </source>
</evidence>
<dbReference type="SUPFAM" id="SSF46785">
    <property type="entry name" value="Winged helix' DNA-binding domain"/>
    <property type="match status" value="1"/>
</dbReference>
<dbReference type="InterPro" id="IPR036388">
    <property type="entry name" value="WH-like_DNA-bd_sf"/>
</dbReference>
<name>A0ABT2TSX4_9FIRM</name>
<dbReference type="PROSITE" id="PS50995">
    <property type="entry name" value="HTH_MARR_2"/>
    <property type="match status" value="1"/>
</dbReference>
<keyword evidence="3" id="KW-0804">Transcription</keyword>
<dbReference type="PANTHER" id="PTHR42756:SF1">
    <property type="entry name" value="TRANSCRIPTIONAL REPRESSOR OF EMRAB OPERON"/>
    <property type="match status" value="1"/>
</dbReference>
<evidence type="ECO:0000313" key="5">
    <source>
        <dbReference type="EMBL" id="MCU6765343.1"/>
    </source>
</evidence>
<reference evidence="5 6" key="1">
    <citation type="journal article" date="2021" name="ISME Commun">
        <title>Automated analysis of genomic sequences facilitates high-throughput and comprehensive description of bacteria.</title>
        <authorList>
            <person name="Hitch T.C.A."/>
        </authorList>
    </citation>
    <scope>NUCLEOTIDE SEQUENCE [LARGE SCALE GENOMIC DNA]</scope>
    <source>
        <strain evidence="5 6">Sanger_23</strain>
    </source>
</reference>
<dbReference type="Gene3D" id="1.10.10.10">
    <property type="entry name" value="Winged helix-like DNA-binding domain superfamily/Winged helix DNA-binding domain"/>
    <property type="match status" value="1"/>
</dbReference>
<protein>
    <submittedName>
        <fullName evidence="5">MarR family transcriptional regulator</fullName>
    </submittedName>
</protein>
<dbReference type="InterPro" id="IPR036390">
    <property type="entry name" value="WH_DNA-bd_sf"/>
</dbReference>
<comment type="caution">
    <text evidence="5">The sequence shown here is derived from an EMBL/GenBank/DDBJ whole genome shotgun (WGS) entry which is preliminary data.</text>
</comment>
<evidence type="ECO:0000313" key="6">
    <source>
        <dbReference type="Proteomes" id="UP001652409"/>
    </source>
</evidence>
<evidence type="ECO:0000256" key="2">
    <source>
        <dbReference type="ARBA" id="ARBA00023125"/>
    </source>
</evidence>
<dbReference type="PANTHER" id="PTHR42756">
    <property type="entry name" value="TRANSCRIPTIONAL REGULATOR, MARR"/>
    <property type="match status" value="1"/>
</dbReference>
<keyword evidence="1" id="KW-0805">Transcription regulation</keyword>
<feature type="domain" description="HTH marR-type" evidence="4">
    <location>
        <begin position="1"/>
        <end position="133"/>
    </location>
</feature>
<sequence>MYFWDKHKTITSYYELLSSRICDQYGLTQMEYDILMFLHNNPQHNTAAEIVKIRKSTKSHVSTSLKKLENKGFIERIQSEDNKKHIEIVLLDKAELIVEAGINVQKQFAQNVLSGLTEEETHMCIKVFNKICNNAEEYLRKYKERNERE</sequence>
<evidence type="ECO:0000256" key="1">
    <source>
        <dbReference type="ARBA" id="ARBA00023015"/>
    </source>
</evidence>
<dbReference type="Pfam" id="PF12802">
    <property type="entry name" value="MarR_2"/>
    <property type="match status" value="1"/>
</dbReference>
<dbReference type="InterPro" id="IPR011991">
    <property type="entry name" value="ArsR-like_HTH"/>
</dbReference>
<keyword evidence="2" id="KW-0238">DNA-binding</keyword>
<dbReference type="Proteomes" id="UP001652409">
    <property type="component" value="Unassembled WGS sequence"/>
</dbReference>
<organism evidence="5 6">
    <name type="scientific">Blautia ammoniilytica</name>
    <dbReference type="NCBI Taxonomy" id="2981782"/>
    <lineage>
        <taxon>Bacteria</taxon>
        <taxon>Bacillati</taxon>
        <taxon>Bacillota</taxon>
        <taxon>Clostridia</taxon>
        <taxon>Lachnospirales</taxon>
        <taxon>Lachnospiraceae</taxon>
        <taxon>Blautia</taxon>
    </lineage>
</organism>
<proteinExistence type="predicted"/>
<dbReference type="CDD" id="cd00090">
    <property type="entry name" value="HTH_ARSR"/>
    <property type="match status" value="1"/>
</dbReference>
<dbReference type="SMART" id="SM00347">
    <property type="entry name" value="HTH_MARR"/>
    <property type="match status" value="1"/>
</dbReference>